<feature type="region of interest" description="Disordered" evidence="1">
    <location>
        <begin position="94"/>
        <end position="121"/>
    </location>
</feature>
<gene>
    <name evidence="2" type="ORF">HGRIS_000277</name>
</gene>
<evidence type="ECO:0000313" key="2">
    <source>
        <dbReference type="EMBL" id="KAL0958107.1"/>
    </source>
</evidence>
<evidence type="ECO:0000256" key="1">
    <source>
        <dbReference type="SAM" id="MobiDB-lite"/>
    </source>
</evidence>
<evidence type="ECO:0000313" key="3">
    <source>
        <dbReference type="Proteomes" id="UP001556367"/>
    </source>
</evidence>
<comment type="caution">
    <text evidence="2">The sequence shown here is derived from an EMBL/GenBank/DDBJ whole genome shotgun (WGS) entry which is preliminary data.</text>
</comment>
<reference evidence="3" key="1">
    <citation type="submission" date="2024-06" db="EMBL/GenBank/DDBJ databases">
        <title>Multi-omics analyses provide insights into the biosynthesis of the anticancer antibiotic pleurotin in Hohenbuehelia grisea.</title>
        <authorList>
            <person name="Weaver J.A."/>
            <person name="Alberti F."/>
        </authorList>
    </citation>
    <scope>NUCLEOTIDE SEQUENCE [LARGE SCALE GENOMIC DNA]</scope>
    <source>
        <strain evidence="3">T-177</strain>
    </source>
</reference>
<name>A0ABR3JQQ9_9AGAR</name>
<protein>
    <submittedName>
        <fullName evidence="2">Uncharacterized protein</fullName>
    </submittedName>
</protein>
<organism evidence="2 3">
    <name type="scientific">Hohenbuehelia grisea</name>
    <dbReference type="NCBI Taxonomy" id="104357"/>
    <lineage>
        <taxon>Eukaryota</taxon>
        <taxon>Fungi</taxon>
        <taxon>Dikarya</taxon>
        <taxon>Basidiomycota</taxon>
        <taxon>Agaricomycotina</taxon>
        <taxon>Agaricomycetes</taxon>
        <taxon>Agaricomycetidae</taxon>
        <taxon>Agaricales</taxon>
        <taxon>Pleurotineae</taxon>
        <taxon>Pleurotaceae</taxon>
        <taxon>Hohenbuehelia</taxon>
    </lineage>
</organism>
<dbReference type="EMBL" id="JASNQZ010000004">
    <property type="protein sequence ID" value="KAL0958107.1"/>
    <property type="molecule type" value="Genomic_DNA"/>
</dbReference>
<dbReference type="Proteomes" id="UP001556367">
    <property type="component" value="Unassembled WGS sequence"/>
</dbReference>
<accession>A0ABR3JQQ9</accession>
<proteinExistence type="predicted"/>
<keyword evidence="3" id="KW-1185">Reference proteome</keyword>
<sequence>MLIPDAHQTLISACAASTVLEDGLGDAFERRASELAARAIIHDAKARDLERLAAEERVEEARLRVLASNHERSARPWRGSKVQKWRRNTSLVNAESGKEKPGMLHRAKLLGSPLPAPKNGK</sequence>